<reference evidence="1" key="1">
    <citation type="submission" date="2018-05" db="EMBL/GenBank/DDBJ databases">
        <authorList>
            <person name="Lanie J.A."/>
            <person name="Ng W.-L."/>
            <person name="Kazmierczak K.M."/>
            <person name="Andrzejewski T.M."/>
            <person name="Davidsen T.M."/>
            <person name="Wayne K.J."/>
            <person name="Tettelin H."/>
            <person name="Glass J.I."/>
            <person name="Rusch D."/>
            <person name="Podicherti R."/>
            <person name="Tsui H.-C.T."/>
            <person name="Winkler M.E."/>
        </authorList>
    </citation>
    <scope>NUCLEOTIDE SEQUENCE</scope>
</reference>
<dbReference type="PANTHER" id="PTHR43459:SF1">
    <property type="entry name" value="EG:BACN32G11.4 PROTEIN"/>
    <property type="match status" value="1"/>
</dbReference>
<evidence type="ECO:0008006" key="2">
    <source>
        <dbReference type="Google" id="ProtNLM"/>
    </source>
</evidence>
<sequence length="267" mass="28212">MDSEFVKFAHQDNVGIITLNRPEARNALSPAMFAELGQAVLECQSTDVRAVIITGSGGSFSAGADVKDFVNELETGGPEGLQEHLRVLANTFHRDVVLAIRRLDKPVIASVNGIAAGGGFSLALACDLRVASDNARFLMAYGGIGATADGGSTYLLPRIVGSARAMELYLSDQPTTAQRALELGLVNQVIPAADLGRSTLELASRLAQGPTVAYGGVKAMFDDSWDASMATQLDSETAFISGITLTADFQEGIKAFTEKRGPRFQGR</sequence>
<protein>
    <recommendedName>
        <fullName evidence="2">Enoyl-CoA hydratase</fullName>
    </recommendedName>
</protein>
<dbReference type="EMBL" id="UINC01079978">
    <property type="protein sequence ID" value="SVC22492.1"/>
    <property type="molecule type" value="Genomic_DNA"/>
</dbReference>
<accession>A0A382KGM2</accession>
<dbReference type="PANTHER" id="PTHR43459">
    <property type="entry name" value="ENOYL-COA HYDRATASE"/>
    <property type="match status" value="1"/>
</dbReference>
<dbReference type="InterPro" id="IPR001753">
    <property type="entry name" value="Enoyl-CoA_hydra/iso"/>
</dbReference>
<dbReference type="Pfam" id="PF00378">
    <property type="entry name" value="ECH_1"/>
    <property type="match status" value="1"/>
</dbReference>
<gene>
    <name evidence="1" type="ORF">METZ01_LOCUS275346</name>
</gene>
<dbReference type="Gene3D" id="3.90.226.10">
    <property type="entry name" value="2-enoyl-CoA Hydratase, Chain A, domain 1"/>
    <property type="match status" value="1"/>
</dbReference>
<dbReference type="PROSITE" id="PS00166">
    <property type="entry name" value="ENOYL_COA_HYDRATASE"/>
    <property type="match status" value="1"/>
</dbReference>
<dbReference type="AlphaFoldDB" id="A0A382KGM2"/>
<dbReference type="InterPro" id="IPR029045">
    <property type="entry name" value="ClpP/crotonase-like_dom_sf"/>
</dbReference>
<dbReference type="GO" id="GO:0003824">
    <property type="term" value="F:catalytic activity"/>
    <property type="evidence" value="ECO:0007669"/>
    <property type="project" value="InterPro"/>
</dbReference>
<organism evidence="1">
    <name type="scientific">marine metagenome</name>
    <dbReference type="NCBI Taxonomy" id="408172"/>
    <lineage>
        <taxon>unclassified sequences</taxon>
        <taxon>metagenomes</taxon>
        <taxon>ecological metagenomes</taxon>
    </lineage>
</organism>
<dbReference type="InterPro" id="IPR014748">
    <property type="entry name" value="Enoyl-CoA_hydra_C"/>
</dbReference>
<evidence type="ECO:0000313" key="1">
    <source>
        <dbReference type="EMBL" id="SVC22492.1"/>
    </source>
</evidence>
<name>A0A382KGM2_9ZZZZ</name>
<proteinExistence type="predicted"/>
<dbReference type="InterPro" id="IPR018376">
    <property type="entry name" value="Enoyl-CoA_hyd/isom_CS"/>
</dbReference>
<dbReference type="SUPFAM" id="SSF52096">
    <property type="entry name" value="ClpP/crotonase"/>
    <property type="match status" value="1"/>
</dbReference>
<dbReference type="CDD" id="cd06558">
    <property type="entry name" value="crotonase-like"/>
    <property type="match status" value="1"/>
</dbReference>
<dbReference type="Gene3D" id="1.10.12.10">
    <property type="entry name" value="Lyase 2-enoyl-coa Hydratase, Chain A, domain 2"/>
    <property type="match status" value="1"/>
</dbReference>